<reference evidence="2 3" key="1">
    <citation type="submission" date="2020-12" db="EMBL/GenBank/DDBJ databases">
        <title>Comparative genomic insights into the epidemiology and virulence of plant pathogenic Pseudomonads from Turkey.</title>
        <authorList>
            <person name="Dillon M."/>
            <person name="Ruiz-Bedoya T."/>
            <person name="Bendalovic-Torma C."/>
            <person name="Guttman K.M."/>
            <person name="Kwak H."/>
            <person name="Middleton M.A."/>
            <person name="Wang P.W."/>
            <person name="Horuz S."/>
            <person name="Aysan Y."/>
            <person name="Guttman D.S."/>
        </authorList>
    </citation>
    <scope>NUCLEOTIDE SEQUENCE [LARGE SCALE GENOMIC DNA]</scope>
    <source>
        <strain evidence="2 3">S5_IA_2b</strain>
    </source>
</reference>
<accession>A0ABS0UK40</accession>
<name>A0ABS0UK40_9PSED</name>
<feature type="signal peptide" evidence="1">
    <location>
        <begin position="1"/>
        <end position="23"/>
    </location>
</feature>
<protein>
    <submittedName>
        <fullName evidence="2">Fimbrial assembly protein</fullName>
    </submittedName>
</protein>
<dbReference type="RefSeq" id="WP_198720520.1">
    <property type="nucleotide sequence ID" value="NZ_JAEIKU010000096.1"/>
</dbReference>
<evidence type="ECO:0000313" key="3">
    <source>
        <dbReference type="Proteomes" id="UP000648914"/>
    </source>
</evidence>
<keyword evidence="3" id="KW-1185">Reference proteome</keyword>
<gene>
    <name evidence="2" type="ORF">YA0852_17870</name>
</gene>
<proteinExistence type="predicted"/>
<comment type="caution">
    <text evidence="2">The sequence shown here is derived from an EMBL/GenBank/DDBJ whole genome shotgun (WGS) entry which is preliminary data.</text>
</comment>
<organism evidence="2 3">
    <name type="scientific">Pseudomonas synxantha</name>
    <dbReference type="NCBI Taxonomy" id="47883"/>
    <lineage>
        <taxon>Bacteria</taxon>
        <taxon>Pseudomonadati</taxon>
        <taxon>Pseudomonadota</taxon>
        <taxon>Gammaproteobacteria</taxon>
        <taxon>Pseudomonadales</taxon>
        <taxon>Pseudomonadaceae</taxon>
        <taxon>Pseudomonas</taxon>
    </lineage>
</organism>
<feature type="chain" id="PRO_5046542515" evidence="1">
    <location>
        <begin position="24"/>
        <end position="160"/>
    </location>
</feature>
<dbReference type="Proteomes" id="UP000648914">
    <property type="component" value="Unassembled WGS sequence"/>
</dbReference>
<dbReference type="InterPro" id="IPR007540">
    <property type="entry name" value="Fimbrial_CS1-type"/>
</dbReference>
<dbReference type="Gene3D" id="2.60.40.2040">
    <property type="entry name" value="CFA/I fimbrial subunit E, pilin domain"/>
    <property type="match status" value="1"/>
</dbReference>
<evidence type="ECO:0000313" key="2">
    <source>
        <dbReference type="EMBL" id="MBI6565963.1"/>
    </source>
</evidence>
<dbReference type="EMBL" id="JAEILG010000041">
    <property type="protein sequence ID" value="MBI6565963.1"/>
    <property type="molecule type" value="Genomic_DNA"/>
</dbReference>
<keyword evidence="1" id="KW-0732">Signal</keyword>
<sequence>MFKQLTFFGMLTALLASSPTAWAIQERQSFDISVTIPVHEAYVLPSEPDWMGQDQLLPWDLVKAELGRLRKSFDVKNLAGGVAARLGNTPYLSDGSNRIDLRVLFNQVPLGLDATEVISADQARPGTRAQLDISAIKPEGGFRGGDYYGTVHLMFDFLAP</sequence>
<evidence type="ECO:0000256" key="1">
    <source>
        <dbReference type="SAM" id="SignalP"/>
    </source>
</evidence>
<dbReference type="Pfam" id="PF04449">
    <property type="entry name" value="Fimbrial_CS1"/>
    <property type="match status" value="1"/>
</dbReference>